<protein>
    <recommendedName>
        <fullName evidence="3">Allantoicase</fullName>
    </recommendedName>
</protein>
<proteinExistence type="predicted"/>
<keyword evidence="2" id="KW-1185">Reference proteome</keyword>
<name>A0ABT7KL18_9HYPH</name>
<evidence type="ECO:0000313" key="1">
    <source>
        <dbReference type="EMBL" id="MDL2409333.1"/>
    </source>
</evidence>
<accession>A0ABT7KL18</accession>
<reference evidence="1" key="1">
    <citation type="submission" date="2023-06" db="EMBL/GenBank/DDBJ databases">
        <title>Phylogenetic Diversity of Rhizobium strains.</title>
        <authorList>
            <person name="Moura F.T."/>
            <person name="Helene L.C.F."/>
            <person name="Hungria M."/>
        </authorList>
    </citation>
    <scope>NUCLEOTIDE SEQUENCE</scope>
    <source>
        <strain evidence="1">CCGE524</strain>
    </source>
</reference>
<gene>
    <name evidence="1" type="ORF">PY650_27610</name>
</gene>
<dbReference type="EMBL" id="JARFYN010000048">
    <property type="protein sequence ID" value="MDL2409333.1"/>
    <property type="molecule type" value="Genomic_DNA"/>
</dbReference>
<sequence>MTDNADTSLPSFALGAISLASARLEHVRFAMDPEGGVMRLRLFGNKA</sequence>
<evidence type="ECO:0008006" key="3">
    <source>
        <dbReference type="Google" id="ProtNLM"/>
    </source>
</evidence>
<evidence type="ECO:0000313" key="2">
    <source>
        <dbReference type="Proteomes" id="UP001172630"/>
    </source>
</evidence>
<dbReference type="RefSeq" id="WP_285882839.1">
    <property type="nucleotide sequence ID" value="NZ_JARFYN010000048.1"/>
</dbReference>
<comment type="caution">
    <text evidence="1">The sequence shown here is derived from an EMBL/GenBank/DDBJ whole genome shotgun (WGS) entry which is preliminary data.</text>
</comment>
<dbReference type="Proteomes" id="UP001172630">
    <property type="component" value="Unassembled WGS sequence"/>
</dbReference>
<organism evidence="1 2">
    <name type="scientific">Rhizobium calliandrae</name>
    <dbReference type="NCBI Taxonomy" id="1312182"/>
    <lineage>
        <taxon>Bacteria</taxon>
        <taxon>Pseudomonadati</taxon>
        <taxon>Pseudomonadota</taxon>
        <taxon>Alphaproteobacteria</taxon>
        <taxon>Hyphomicrobiales</taxon>
        <taxon>Rhizobiaceae</taxon>
        <taxon>Rhizobium/Agrobacterium group</taxon>
        <taxon>Rhizobium</taxon>
    </lineage>
</organism>